<protein>
    <submittedName>
        <fullName evidence="2">Uncharacterized protein</fullName>
    </submittedName>
</protein>
<dbReference type="AlphaFoldDB" id="A0A2L1TYB7"/>
<evidence type="ECO:0000313" key="2">
    <source>
        <dbReference type="EMBL" id="AVF25662.1"/>
    </source>
</evidence>
<proteinExistence type="predicted"/>
<evidence type="ECO:0000256" key="1">
    <source>
        <dbReference type="SAM" id="Phobius"/>
    </source>
</evidence>
<reference evidence="3" key="1">
    <citation type="submission" date="2017-02" db="EMBL/GenBank/DDBJ databases">
        <title>Delineation of Paenibacillus larvae strains originating from foulbrood outbreaks.</title>
        <authorList>
            <person name="Beims H."/>
            <person name="Bunk B."/>
            <person name="Sproeer C."/>
            <person name="Mohr K.I."/>
            <person name="Pradella S."/>
            <person name="Guenther G."/>
            <person name="Rohde M."/>
            <person name="von der Ohe W."/>
            <person name="Steinert M."/>
        </authorList>
    </citation>
    <scope>NUCLEOTIDE SEQUENCE [LARGE SCALE GENOMIC DNA]</scope>
    <source>
        <strain evidence="3">Eric_III</strain>
    </source>
</reference>
<dbReference type="EMBL" id="CP019655">
    <property type="protein sequence ID" value="AVF25662.1"/>
    <property type="molecule type" value="Genomic_DNA"/>
</dbReference>
<dbReference type="RefSeq" id="WP_077997170.1">
    <property type="nucleotide sequence ID" value="NZ_CP019655.1"/>
</dbReference>
<dbReference type="STRING" id="147375.BXP28_00670"/>
<name>A0A2L1TYB7_9BACL</name>
<dbReference type="GeneID" id="64218258"/>
<keyword evidence="1" id="KW-1133">Transmembrane helix</keyword>
<feature type="transmembrane region" description="Helical" evidence="1">
    <location>
        <begin position="6"/>
        <end position="24"/>
    </location>
</feature>
<dbReference type="Proteomes" id="UP000239833">
    <property type="component" value="Chromosome"/>
</dbReference>
<gene>
    <name evidence="2" type="ORF">ERICIII_01474</name>
</gene>
<sequence>MQSGDLFVTLLVVTVIVSWLTLRFRRWLDVPVKQNMPIPLAKEPVPEDEVVELLEGAGFNVLSGKMKVPILITVNDTEDLQSRLYLDYFAEKNDKLYVVKKARQRKPMELTGTSVRDTLLIYQLLYPETDGVLYVDMNQLKIKKITFQLEVQE</sequence>
<keyword evidence="1" id="KW-0472">Membrane</keyword>
<organism evidence="2 3">
    <name type="scientific">Paenibacillus larvae subsp. larvae</name>
    <dbReference type="NCBI Taxonomy" id="147375"/>
    <lineage>
        <taxon>Bacteria</taxon>
        <taxon>Bacillati</taxon>
        <taxon>Bacillota</taxon>
        <taxon>Bacilli</taxon>
        <taxon>Bacillales</taxon>
        <taxon>Paenibacillaceae</taxon>
        <taxon>Paenibacillus</taxon>
    </lineage>
</organism>
<accession>A0A2L1TYB7</accession>
<keyword evidence="1" id="KW-0812">Transmembrane</keyword>
<evidence type="ECO:0000313" key="3">
    <source>
        <dbReference type="Proteomes" id="UP000239833"/>
    </source>
</evidence>